<dbReference type="Proteomes" id="UP000198460">
    <property type="component" value="Unassembled WGS sequence"/>
</dbReference>
<keyword evidence="4" id="KW-1185">Reference proteome</keyword>
<evidence type="ECO:0000313" key="4">
    <source>
        <dbReference type="Proteomes" id="UP000062788"/>
    </source>
</evidence>
<dbReference type="RefSeq" id="WP_059519878.1">
    <property type="nucleotide sequence ID" value="NZ_CP013448.1"/>
</dbReference>
<protein>
    <submittedName>
        <fullName evidence="2">Uncharacterized protein</fullName>
    </submittedName>
</protein>
<dbReference type="AlphaFoldDB" id="A0A103DWT3"/>
<evidence type="ECO:0000256" key="1">
    <source>
        <dbReference type="SAM" id="MobiDB-lite"/>
    </source>
</evidence>
<accession>A0A103DWT3</accession>
<evidence type="ECO:0000313" key="2">
    <source>
        <dbReference type="EMBL" id="KVE24191.1"/>
    </source>
</evidence>
<name>A0A103DWT3_9BURK</name>
<sequence length="84" mass="9443">MVRNTNSVNTNRDLNPQSNTFNVNDIQSLQQSMAKSTEFQMQTMAMQTAFQKQLAAAQAEADMYKMEAEVTKKSFSDTERVGGQ</sequence>
<dbReference type="EMBL" id="FXAN01000047">
    <property type="protein sequence ID" value="SMF99960.1"/>
    <property type="molecule type" value="Genomic_DNA"/>
</dbReference>
<feature type="region of interest" description="Disordered" evidence="1">
    <location>
        <begin position="1"/>
        <end position="21"/>
    </location>
</feature>
<reference evidence="3 5" key="2">
    <citation type="submission" date="2017-04" db="EMBL/GenBank/DDBJ databases">
        <authorList>
            <person name="Afonso C.L."/>
            <person name="Miller P.J."/>
            <person name="Scott M.A."/>
            <person name="Spackman E."/>
            <person name="Goraichik I."/>
            <person name="Dimitrov K.M."/>
            <person name="Suarez D.L."/>
            <person name="Swayne D.E."/>
        </authorList>
    </citation>
    <scope>NUCLEOTIDE SEQUENCE [LARGE SCALE GENOMIC DNA]</scope>
    <source>
        <strain evidence="3">LMG 28154</strain>
    </source>
</reference>
<gene>
    <name evidence="3" type="ORF">BSIN_3149</name>
    <name evidence="2" type="ORF">WS67_01090</name>
</gene>
<dbReference type="EMBL" id="LOWA01000055">
    <property type="protein sequence ID" value="KVE24191.1"/>
    <property type="molecule type" value="Genomic_DNA"/>
</dbReference>
<evidence type="ECO:0000313" key="3">
    <source>
        <dbReference type="EMBL" id="SMF99960.1"/>
    </source>
</evidence>
<organism evidence="2 4">
    <name type="scientific">Burkholderia singularis</name>
    <dbReference type="NCBI Taxonomy" id="1503053"/>
    <lineage>
        <taxon>Bacteria</taxon>
        <taxon>Pseudomonadati</taxon>
        <taxon>Pseudomonadota</taxon>
        <taxon>Betaproteobacteria</taxon>
        <taxon>Burkholderiales</taxon>
        <taxon>Burkholderiaceae</taxon>
        <taxon>Burkholderia</taxon>
        <taxon>pseudomallei group</taxon>
    </lineage>
</organism>
<evidence type="ECO:0000313" key="5">
    <source>
        <dbReference type="Proteomes" id="UP000198460"/>
    </source>
</evidence>
<proteinExistence type="predicted"/>
<dbReference type="Proteomes" id="UP000062788">
    <property type="component" value="Unassembled WGS sequence"/>
</dbReference>
<reference evidence="2 4" key="1">
    <citation type="submission" date="2015-11" db="EMBL/GenBank/DDBJ databases">
        <title>Expanding the genomic diversity of Burkholderia species for the development of highly accurate diagnostics.</title>
        <authorList>
            <person name="Sahl J."/>
            <person name="Keim P."/>
            <person name="Wagner D."/>
        </authorList>
    </citation>
    <scope>NUCLEOTIDE SEQUENCE [LARGE SCALE GENOMIC DNA]</scope>
    <source>
        <strain evidence="2 4">TSV85</strain>
    </source>
</reference>